<organism evidence="1 2">
    <name type="scientific">Melastoma candidum</name>
    <dbReference type="NCBI Taxonomy" id="119954"/>
    <lineage>
        <taxon>Eukaryota</taxon>
        <taxon>Viridiplantae</taxon>
        <taxon>Streptophyta</taxon>
        <taxon>Embryophyta</taxon>
        <taxon>Tracheophyta</taxon>
        <taxon>Spermatophyta</taxon>
        <taxon>Magnoliopsida</taxon>
        <taxon>eudicotyledons</taxon>
        <taxon>Gunneridae</taxon>
        <taxon>Pentapetalae</taxon>
        <taxon>rosids</taxon>
        <taxon>malvids</taxon>
        <taxon>Myrtales</taxon>
        <taxon>Melastomataceae</taxon>
        <taxon>Melastomatoideae</taxon>
        <taxon>Melastomateae</taxon>
        <taxon>Melastoma</taxon>
    </lineage>
</organism>
<sequence>MLLLAQMLRSSEEAFTTSIASTVLSAGAVDDVMKSLAAEWAEERIKAVSILLRCMQEDGRCRNRIANKTELAPILECFPAASDVERFEIVHFLSKLIRSNRRTLNEQVLHVIKDEGAFSTMHTFMSYLQTAPPDQRPVVAGLLLHLDLLAEREK</sequence>
<reference evidence="2" key="1">
    <citation type="journal article" date="2023" name="Front. Plant Sci.">
        <title>Chromosomal-level genome assembly of Melastoma candidum provides insights into trichome evolution.</title>
        <authorList>
            <person name="Zhong Y."/>
            <person name="Wu W."/>
            <person name="Sun C."/>
            <person name="Zou P."/>
            <person name="Liu Y."/>
            <person name="Dai S."/>
            <person name="Zhou R."/>
        </authorList>
    </citation>
    <scope>NUCLEOTIDE SEQUENCE [LARGE SCALE GENOMIC DNA]</scope>
</reference>
<accession>A0ACB9RC40</accession>
<protein>
    <submittedName>
        <fullName evidence="1">Uncharacterized protein</fullName>
    </submittedName>
</protein>
<keyword evidence="2" id="KW-1185">Reference proteome</keyword>
<name>A0ACB9RC40_9MYRT</name>
<dbReference type="Proteomes" id="UP001057402">
    <property type="component" value="Chromosome 4"/>
</dbReference>
<proteinExistence type="predicted"/>
<comment type="caution">
    <text evidence="1">The sequence shown here is derived from an EMBL/GenBank/DDBJ whole genome shotgun (WGS) entry which is preliminary data.</text>
</comment>
<evidence type="ECO:0000313" key="2">
    <source>
        <dbReference type="Proteomes" id="UP001057402"/>
    </source>
</evidence>
<evidence type="ECO:0000313" key="1">
    <source>
        <dbReference type="EMBL" id="KAI4376602.1"/>
    </source>
</evidence>
<gene>
    <name evidence="1" type="ORF">MLD38_014345</name>
</gene>
<dbReference type="EMBL" id="CM042883">
    <property type="protein sequence ID" value="KAI4376602.1"/>
    <property type="molecule type" value="Genomic_DNA"/>
</dbReference>